<reference evidence="1" key="1">
    <citation type="submission" date="2019-08" db="EMBL/GenBank/DDBJ databases">
        <title>Comparative genome analysis confer to the adaptation heavy metal polluted environment.</title>
        <authorList>
            <person name="Li Y."/>
        </authorList>
    </citation>
    <scope>NUCLEOTIDE SEQUENCE [LARGE SCALE GENOMIC DNA]</scope>
    <source>
        <strain evidence="1">P1</strain>
    </source>
</reference>
<dbReference type="EMBL" id="CP043450">
    <property type="protein sequence ID" value="QEM10598.1"/>
    <property type="molecule type" value="Genomic_DNA"/>
</dbReference>
<keyword evidence="2" id="KW-1185">Reference proteome</keyword>
<organism evidence="1 2">
    <name type="scientific">Mucilaginibacter rubeus</name>
    <dbReference type="NCBI Taxonomy" id="2027860"/>
    <lineage>
        <taxon>Bacteria</taxon>
        <taxon>Pseudomonadati</taxon>
        <taxon>Bacteroidota</taxon>
        <taxon>Sphingobacteriia</taxon>
        <taxon>Sphingobacteriales</taxon>
        <taxon>Sphingobacteriaceae</taxon>
        <taxon>Mucilaginibacter</taxon>
    </lineage>
</organism>
<dbReference type="KEGG" id="mrub:DEO27_011395"/>
<name>A0A5C1I073_9SPHI</name>
<proteinExistence type="predicted"/>
<evidence type="ECO:0000313" key="2">
    <source>
        <dbReference type="Proteomes" id="UP000251402"/>
    </source>
</evidence>
<dbReference type="OrthoDB" id="1205007at2"/>
<dbReference type="Proteomes" id="UP000251402">
    <property type="component" value="Chromosome"/>
</dbReference>
<dbReference type="RefSeq" id="WP_112566237.1">
    <property type="nucleotide sequence ID" value="NZ_CP043450.1"/>
</dbReference>
<gene>
    <name evidence="1" type="ORF">DEO27_011395</name>
</gene>
<protein>
    <submittedName>
        <fullName evidence="1">Uncharacterized protein</fullName>
    </submittedName>
</protein>
<accession>A0A5C1I073</accession>
<sequence>MPTQTSAITKRYYPSLSEVITVDDLPEFLSFAQEGLQALLDKIHYKNFQYSKSYRGDAAFYKLDIVTANIGIDLPFGLRFVLNPDENGDENISSFPITLQYQWDILAFLGTFNLKGFSFSPDGFYQLGLQVFKVTDEQVLAHTLNYFVDPADASVSRYQQLIDDINELYPDAHLSLPAGQVPTVSMVAGLIRQNVDIPVSISELMFAAYLLDGNLDQTREKLQQFYNLIVPGGIEDYIQKLIKPWVRASLTLSAGIEFPTTILQPVDNKGNVIPNTRSLFRFAEATFYVDTESGIGSKLELEGSLIPQYNQIGNTGLIIEFTKAKLDLSSKTNIPEADAAGFSPDFMGLYVQQASVTFGGFGQDNPSRPSATIYGRNLLIGTGGISGTIGIDADSGSIHRDFGLFSVELDHFSITFKHNSIVNSAISGKLVIPGFEQNGEVVVILIDAFYQDNGDFKISARPQDGTFPPIRLPNVFELDIRTLEVGSRGGRFYIRTSGKLSFIADLPVLGDVLPKDIEISKLVIWDDGSLEFDGGELLLPASVRLKVGPVNLEVSHMSLGPYSKKLNGIDRRYAFFGFDGMINTGNAGVSASGNGIKYYFTVDNGAGKPFDNFISIDTIAIDLTIPGNVGKDKAAFILEGYLSMRNPDPAISTTAAATEYTGSVTFTAPKLRLSGSAGMRLTPSVPSFVVDVGLELAAPIPLGATGLGIYGFRGLIGQHYMPDKSATNPKLPDSATWWDYYKVPSTITGREGIAIDKFGNRPGYSFGAGMSVATAFDSGFVFSSKLFLLLGLPDVFLIEGQAGILRNRLGLGDDVDPPFSAVIIFGDDSFRSTLSAKYSFPDQGDIKGLILDMRGTLDMAFFFNNASGWYINVGKDSPDSARVQAEILTLFQGYAYLMLSSQGVKAGAGAKFDFNKSFGPVGLGFGASLNIGGFVSFKPVQVGGFIQVAGYAYFKVWKFKFGIAVSATLSVEAPHPFNITGSFKVKLNLPWPIPDIKLTVSLTWHFNDNQDALLAPVAVLQLPDPSTGYQPAAALNILSGETFTLNYVNNENSVTIPPPGNSGWKYNFLVPGESDNVTIPLDSFIDIELLKPVKPVIESLGGTSNQVPEGYSEMIPPQKGINKQVKHEYEMTRLEIYAWNETGSAWVPYHVYEAVTAIVAGNTGTDAIELSRLKDGYWQFAEKNKYNKIRLLSQNMFSYSRGSSQTTADMDARYVQQQDIFCYDTIHRKNVVDWTQVPDGTIYPVGTTFTYKGLEFTLTGTTGTVKFQNGFGAESLCLEGQGILYIRLPEPVLSLRLAFGSNNQDVSVSLMSLLDTPDFYGSTTETTLLRFTITLPAGQQNREVAYDNEDEAVSLIRLEFDPFPPADYLGDWVIGGHLELPDVLVTPEIAALEPGFELEKALLFATLFNRSFSAEEVRGMAYHNQPGTVAEWALDSLHDLSGNINGILSGGPWSNRGYYEKDNGDYLQLHNIYQYEGNADGFVIPYYPALRVENGNFSAGVTTMFDPYTRGVSTLMYKVSQDESSGQRKGFALHLLQSGTVDPEASYTDQAAVPTFTIWLTLYNGANVRKLEASAPYTVDGMTGKLRTKQYKQLLISVNRVSGQLDIYLDRIQCLSTAIPSELQPYLQIAGAAYLNTLSYITEELRKKETDNPGSHEQLITEVDILSDSINKTIQPVWRPNTTFAILIQTQDRVNGQVPGSAMRTHIFGFKTAGPIGHFHQHSTKYHELAMQDRTDSFKLASLKAYIDYNRSFPDAQGRYNLSKPVFCHFPQVKLFFTQPYLNAMYADWDTYKQLPEVQSRLDVQLIDPFGVSLTPSLQWSPVQEVLITDDNVGMLPEDEQTLYYLNKAAAKGACDQMPVPIKKKTRHGFYAFPDLQPNTLYTALFKAVYAPAGISPQSIEVHKFSFKTSRYADLQEQAGSFVLNNAGEPARYAIYRQDVSFSDADVNSKLIPLIHGLTEGAPENVVRYAVPFDRLVYGGLALIAIEPAVNTAIRLVVNTGPGNNQVKRILGLVITSPEPFNDPKLPAASLEDTFKLTIVLSDGSTLNPDAFIRLYAADTSGVFITNEIMDLPVGKMQLSIRYKIFNGIDYETDFQQYDSPAIALEPYLS</sequence>
<evidence type="ECO:0000313" key="1">
    <source>
        <dbReference type="EMBL" id="QEM10598.1"/>
    </source>
</evidence>